<proteinExistence type="predicted"/>
<keyword evidence="2" id="KW-1185">Reference proteome</keyword>
<evidence type="ECO:0000313" key="2">
    <source>
        <dbReference type="Proteomes" id="UP000288929"/>
    </source>
</evidence>
<accession>A0A410W8I2</accession>
<dbReference type="EMBL" id="CP035299">
    <property type="protein sequence ID" value="QAU52262.1"/>
    <property type="molecule type" value="Genomic_DNA"/>
</dbReference>
<organism evidence="1 2">
    <name type="scientific">Corynebacterium pelargi</name>
    <dbReference type="NCBI Taxonomy" id="1471400"/>
    <lineage>
        <taxon>Bacteria</taxon>
        <taxon>Bacillati</taxon>
        <taxon>Actinomycetota</taxon>
        <taxon>Actinomycetes</taxon>
        <taxon>Mycobacteriales</taxon>
        <taxon>Corynebacteriaceae</taxon>
        <taxon>Corynebacterium</taxon>
    </lineage>
</organism>
<dbReference type="Proteomes" id="UP000288929">
    <property type="component" value="Chromosome"/>
</dbReference>
<name>A0A410W8I2_9CORY</name>
<evidence type="ECO:0000313" key="1">
    <source>
        <dbReference type="EMBL" id="QAU52262.1"/>
    </source>
</evidence>
<gene>
    <name evidence="1" type="ORF">CPELA_04950</name>
</gene>
<dbReference type="AlphaFoldDB" id="A0A410W8I2"/>
<dbReference type="RefSeq" id="WP_128889736.1">
    <property type="nucleotide sequence ID" value="NZ_BMCX01000001.1"/>
</dbReference>
<protein>
    <submittedName>
        <fullName evidence="1">Uncharacterized protein</fullName>
    </submittedName>
</protein>
<sequence length="400" mass="44427">MQAISNRRWWFFWVLSRIAVVALALRNPWTQGDPQYYFEELSSGETLALGEYPAVAVWPLRLLFLLSKDNQTAFIVLFSIMCLSVDALMFHLVLRHATSAGPKAFWIATGVLMPEVLLWRFDILPGVFVGMAALFGYRKRSAILLATAAMMKLWPFALIPAIGGRLYSRATRMQIATFLSTVAILGLLTIATGGFARLLSPFDYQGARGLQIESVAATPLMLGALFSPERYRVEYAASKSFEITGPGDTAMQLVSSLLMLGCAILVLWWLWSVLREGVRSQELQVAWMILVLLVLLCANKVLSPQYLLWLAPLVVVGYLLQSRGTAKTLALLCLLCQACTTLVYPMTYDRIDHVPFDGAFAAVMLVLRNLLLVAMVVVAAVHLRQQRARGLDRDRLGAHA</sequence>
<dbReference type="OrthoDB" id="581198at2"/>
<dbReference type="KEGG" id="cpeg:CPELA_04950"/>
<reference evidence="1 2" key="1">
    <citation type="submission" date="2019-01" db="EMBL/GenBank/DDBJ databases">
        <authorList>
            <person name="Ruckert C."/>
            <person name="Busche T."/>
            <person name="Kalinowski J."/>
        </authorList>
    </citation>
    <scope>NUCLEOTIDE SEQUENCE [LARGE SCALE GENOMIC DNA]</scope>
    <source>
        <strain evidence="1 2">136/3</strain>
    </source>
</reference>